<protein>
    <submittedName>
        <fullName evidence="1">Uncharacterized protein</fullName>
    </submittedName>
</protein>
<gene>
    <name evidence="1" type="ORF">SAMN05661053_1921</name>
</gene>
<reference evidence="1 2" key="1">
    <citation type="submission" date="2017-08" db="EMBL/GenBank/DDBJ databases">
        <authorList>
            <person name="de Groot N.N."/>
        </authorList>
    </citation>
    <scope>NUCLEOTIDE SEQUENCE [LARGE SCALE GENOMIC DNA]</scope>
    <source>
        <strain evidence="1 2">HM2</strain>
    </source>
</reference>
<sequence>MLKKEEKVIIRTALMEYRNLLFKTFHGTDEEKTRIATVNKLLQNWKV</sequence>
<organism evidence="1 2">
    <name type="scientific">Fibrobacter succinogenes</name>
    <name type="common">Bacteroides succinogenes</name>
    <dbReference type="NCBI Taxonomy" id="833"/>
    <lineage>
        <taxon>Bacteria</taxon>
        <taxon>Pseudomonadati</taxon>
        <taxon>Fibrobacterota</taxon>
        <taxon>Fibrobacteria</taxon>
        <taxon>Fibrobacterales</taxon>
        <taxon>Fibrobacteraceae</taxon>
        <taxon>Fibrobacter</taxon>
    </lineage>
</organism>
<proteinExistence type="predicted"/>
<dbReference type="Proteomes" id="UP000255423">
    <property type="component" value="Unassembled WGS sequence"/>
</dbReference>
<evidence type="ECO:0000313" key="2">
    <source>
        <dbReference type="Proteomes" id="UP000255423"/>
    </source>
</evidence>
<dbReference type="EMBL" id="UHJL01000002">
    <property type="protein sequence ID" value="SUQ24515.1"/>
    <property type="molecule type" value="Genomic_DNA"/>
</dbReference>
<name>A0A380S5U9_FIBSU</name>
<dbReference type="AlphaFoldDB" id="A0A380S5U9"/>
<accession>A0A380S5U9</accession>
<evidence type="ECO:0000313" key="1">
    <source>
        <dbReference type="EMBL" id="SUQ24515.1"/>
    </source>
</evidence>
<dbReference type="RefSeq" id="WP_015731986.1">
    <property type="nucleotide sequence ID" value="NZ_CACZHM010000031.1"/>
</dbReference>